<feature type="region of interest" description="Disordered" evidence="8">
    <location>
        <begin position="451"/>
        <end position="472"/>
    </location>
</feature>
<dbReference type="GO" id="GO:0005634">
    <property type="term" value="C:nucleus"/>
    <property type="evidence" value="ECO:0007669"/>
    <property type="project" value="UniProtKB-SubCell"/>
</dbReference>
<feature type="region of interest" description="Disordered" evidence="8">
    <location>
        <begin position="70"/>
        <end position="172"/>
    </location>
</feature>
<evidence type="ECO:0000256" key="7">
    <source>
        <dbReference type="ARBA" id="ARBA00023242"/>
    </source>
</evidence>
<dbReference type="STRING" id="78915.A0A4P9XQQ0"/>
<keyword evidence="11" id="KW-1185">Reference proteome</keyword>
<evidence type="ECO:0000256" key="3">
    <source>
        <dbReference type="ARBA" id="ARBA00010042"/>
    </source>
</evidence>
<reference evidence="11" key="1">
    <citation type="journal article" date="2018" name="Nat. Microbiol.">
        <title>Leveraging single-cell genomics to expand the fungal tree of life.</title>
        <authorList>
            <person name="Ahrendt S.R."/>
            <person name="Quandt C.A."/>
            <person name="Ciobanu D."/>
            <person name="Clum A."/>
            <person name="Salamov A."/>
            <person name="Andreopoulos B."/>
            <person name="Cheng J.F."/>
            <person name="Woyke T."/>
            <person name="Pelin A."/>
            <person name="Henrissat B."/>
            <person name="Reynolds N.K."/>
            <person name="Benny G.L."/>
            <person name="Smith M.E."/>
            <person name="James T.Y."/>
            <person name="Grigoriev I.V."/>
        </authorList>
    </citation>
    <scope>NUCLEOTIDE SEQUENCE [LARGE SCALE GENOMIC DNA]</scope>
    <source>
        <strain evidence="11">RSA 1356</strain>
    </source>
</reference>
<protein>
    <recommendedName>
        <fullName evidence="9">Inner centromere protein ARK-binding domain-containing protein</fullName>
    </recommendedName>
</protein>
<dbReference type="OrthoDB" id="6123at2759"/>
<evidence type="ECO:0000256" key="2">
    <source>
        <dbReference type="ARBA" id="ARBA00004186"/>
    </source>
</evidence>
<dbReference type="InterPro" id="IPR005635">
    <property type="entry name" value="Inner_centromere_prot_ARK-bd"/>
</dbReference>
<feature type="compositionally biased region" description="Low complexity" evidence="8">
    <location>
        <begin position="399"/>
        <end position="411"/>
    </location>
</feature>
<dbReference type="AlphaFoldDB" id="A0A4P9XQQ0"/>
<evidence type="ECO:0000256" key="5">
    <source>
        <dbReference type="ARBA" id="ARBA00022829"/>
    </source>
</evidence>
<dbReference type="GO" id="GO:0005819">
    <property type="term" value="C:spindle"/>
    <property type="evidence" value="ECO:0007669"/>
    <property type="project" value="UniProtKB-SubCell"/>
</dbReference>
<evidence type="ECO:0000313" key="11">
    <source>
        <dbReference type="Proteomes" id="UP000271241"/>
    </source>
</evidence>
<evidence type="ECO:0000259" key="9">
    <source>
        <dbReference type="Pfam" id="PF03941"/>
    </source>
</evidence>
<accession>A0A4P9XQQ0</accession>
<feature type="region of interest" description="Disordered" evidence="8">
    <location>
        <begin position="573"/>
        <end position="612"/>
    </location>
</feature>
<dbReference type="PANTHER" id="PTHR13142">
    <property type="entry name" value="INNER CENTROMERE PROTEIN"/>
    <property type="match status" value="1"/>
</dbReference>
<comment type="subcellular location">
    <subcellularLocation>
        <location evidence="2">Cytoplasm</location>
        <location evidence="2">Cytoskeleton</location>
        <location evidence="2">Spindle</location>
    </subcellularLocation>
    <subcellularLocation>
        <location evidence="1">Nucleus</location>
    </subcellularLocation>
</comment>
<feature type="domain" description="Inner centromere protein ARK-binding" evidence="9">
    <location>
        <begin position="940"/>
        <end position="997"/>
    </location>
</feature>
<dbReference type="GO" id="GO:0007059">
    <property type="term" value="P:chromosome segregation"/>
    <property type="evidence" value="ECO:0007669"/>
    <property type="project" value="UniProtKB-KW"/>
</dbReference>
<feature type="compositionally biased region" description="Low complexity" evidence="8">
    <location>
        <begin position="752"/>
        <end position="767"/>
    </location>
</feature>
<evidence type="ECO:0000256" key="6">
    <source>
        <dbReference type="ARBA" id="ARBA00023212"/>
    </source>
</evidence>
<feature type="region of interest" description="Disordered" evidence="8">
    <location>
        <begin position="525"/>
        <end position="548"/>
    </location>
</feature>
<dbReference type="EMBL" id="KZ992608">
    <property type="protein sequence ID" value="RKP08377.1"/>
    <property type="molecule type" value="Genomic_DNA"/>
</dbReference>
<gene>
    <name evidence="10" type="ORF">THASP1DRAFT_29810</name>
</gene>
<feature type="compositionally biased region" description="Low complexity" evidence="8">
    <location>
        <begin position="843"/>
        <end position="861"/>
    </location>
</feature>
<evidence type="ECO:0000256" key="1">
    <source>
        <dbReference type="ARBA" id="ARBA00004123"/>
    </source>
</evidence>
<dbReference type="Pfam" id="PF03941">
    <property type="entry name" value="INCENP_ARK-bind"/>
    <property type="match status" value="1"/>
</dbReference>
<proteinExistence type="inferred from homology"/>
<feature type="compositionally biased region" description="Polar residues" evidence="8">
    <location>
        <begin position="828"/>
        <end position="842"/>
    </location>
</feature>
<evidence type="ECO:0000256" key="4">
    <source>
        <dbReference type="ARBA" id="ARBA00022490"/>
    </source>
</evidence>
<evidence type="ECO:0000256" key="8">
    <source>
        <dbReference type="SAM" id="MobiDB-lite"/>
    </source>
</evidence>
<comment type="similarity">
    <text evidence="3">Belongs to the INCENP family.</text>
</comment>
<sequence>MTASASAVAQGAGSNMIVQHGWVTAQREQLEQLCDGGVADLTQTYQVNVEWLSSYLASARDHLSIKAENEPLTPAVQSQPQLQATSASKRLREKEQNAEQQSHIGDVHLAKSHAGGPLAKRTRTSGQELQKAHSDGIEDNDASLPRMASDEHHEATAVNLTPPTTQAESPTEEVVKTGLISNSDSNDAASVSPVAVHISSIASRQDSPSLVELDEPHKDADAWLHGEKTSTAKMAKSPTTTKNALRMGAISAPISVGVDKLTQAGGDVNMAAASSQQDDSDMADVPSVSADASTSSVSSVQTPDSNHSVLLKATPSQPLFTQFASLSSVISNKQSAARRELATELRESLNISQTGQAFSHTPSKLPPATAAAPSFKPLGISFAKGRCATRESTNVERQSPAASVPTPSVAPNRLSSRESSDAIQQQERIKAFFSSSTQLLKQRLNSLRPVSLAPSRESTERESVPGNDDLSEAPIAAPISIAEDEQAYSQSTKTVQPTPMIADVASVPTAVASVSVPVTPSRIPRFGGSTAPNTPRVRGSSISNGARTHHAQPMLGGINEEEEEGAIQPPLLRPVQAPLPSAEQQIGRSNDEDDDNDVFQDASDRTPVRPGRQALFTPVTGVAANIRRDLTSAAKMEEVFQDARETLDSPVQTVETQPVTLPLSLTENKPLQMASTKEAPRAKPVIKALLRANAAAAKEQEINARREERRRRIEEARLRNAQEKQQERLGRPATTAQPSHGAQRLRKDEHSSLLSSSYSSAKQQQQQRGPGLFKRTLQKPTSGVTRPGILKRPQERPGTRIAHGIPDPLRSPLPPRPVARLGTDASRLATTSLAGSSRSVAQQASKSKMAMATSAMPAMQTGATKTHPAPSQQHTVRDMTQRANGLASEVDALLDELTSKPSAADNTGKPKARAPVDGEFTSIATVTQTISGELVYDLPEIESEYSDEEEMPKKKKGAVVPAWADAKNLAEQLHRQRRVDPDLIFGKVEPIRMEAIFKSRDQQRFRSRTSSAHWLGTDRLTEEEEEAYRLRMGYRS</sequence>
<keyword evidence="5" id="KW-0159">Chromosome partition</keyword>
<dbReference type="PANTHER" id="PTHR13142:SF1">
    <property type="entry name" value="INNER CENTROMERE PROTEIN"/>
    <property type="match status" value="1"/>
</dbReference>
<feature type="region of interest" description="Disordered" evidence="8">
    <location>
        <begin position="720"/>
        <end position="881"/>
    </location>
</feature>
<keyword evidence="4" id="KW-0963">Cytoplasm</keyword>
<name>A0A4P9XQQ0_9FUNG</name>
<feature type="compositionally biased region" description="Polar residues" evidence="8">
    <location>
        <begin position="158"/>
        <end position="169"/>
    </location>
</feature>
<feature type="compositionally biased region" description="Polar residues" evidence="8">
    <location>
        <begin position="75"/>
        <end position="88"/>
    </location>
</feature>
<feature type="region of interest" description="Disordered" evidence="8">
    <location>
        <begin position="389"/>
        <end position="422"/>
    </location>
</feature>
<evidence type="ECO:0000313" key="10">
    <source>
        <dbReference type="EMBL" id="RKP08377.1"/>
    </source>
</evidence>
<feature type="compositionally biased region" description="Basic and acidic residues" evidence="8">
    <location>
        <begin position="720"/>
        <end position="730"/>
    </location>
</feature>
<keyword evidence="7" id="KW-0539">Nucleus</keyword>
<feature type="region of interest" description="Disordered" evidence="8">
    <location>
        <begin position="271"/>
        <end position="304"/>
    </location>
</feature>
<dbReference type="Proteomes" id="UP000271241">
    <property type="component" value="Unassembled WGS sequence"/>
</dbReference>
<dbReference type="Gene3D" id="6.10.250.2990">
    <property type="match status" value="1"/>
</dbReference>
<organism evidence="10 11">
    <name type="scientific">Thamnocephalis sphaerospora</name>
    <dbReference type="NCBI Taxonomy" id="78915"/>
    <lineage>
        <taxon>Eukaryota</taxon>
        <taxon>Fungi</taxon>
        <taxon>Fungi incertae sedis</taxon>
        <taxon>Zoopagomycota</taxon>
        <taxon>Zoopagomycotina</taxon>
        <taxon>Zoopagomycetes</taxon>
        <taxon>Zoopagales</taxon>
        <taxon>Sigmoideomycetaceae</taxon>
        <taxon>Thamnocephalis</taxon>
    </lineage>
</organism>
<keyword evidence="6" id="KW-0206">Cytoskeleton</keyword>